<evidence type="ECO:0000256" key="1">
    <source>
        <dbReference type="ARBA" id="ARBA00004370"/>
    </source>
</evidence>
<reference evidence="8 9" key="1">
    <citation type="submission" date="2019-11" db="EMBL/GenBank/DDBJ databases">
        <authorList>
            <person name="Yang C."/>
            <person name="Li F."/>
        </authorList>
    </citation>
    <scope>NUCLEOTIDE SEQUENCE [LARGE SCALE GENOMIC DNA]</scope>
    <source>
        <strain evidence="8">KB4526</strain>
        <tissue evidence="8">Muscle</tissue>
    </source>
</reference>
<evidence type="ECO:0000256" key="2">
    <source>
        <dbReference type="ARBA" id="ARBA00022729"/>
    </source>
</evidence>
<sequence>LPLALSLKVSLSCFFIGAAPENDLFWGTLGQDINMDIPGFETNDSIEDITWEKDKKRVARFPTRNKPKNQDDKYIVSVNGTLKIKQLRMEDEGAYKVLMYNKNGKNELERTFQLKIQEKISKPKITWNCTAKMLFCEVANGTDIELKLYLNESKVRTAPSKNISHPLKNRWKKTSVKCMAKNKVSEESTVETSSCSEKHLDIYFIIGICGGGTIFVIFMALLIFYINKRKKQNQRRNGEELEIRACRVTTKEKGLKSCQVPGSTPQSPAASGPPPPPSHRPQAPGHRPPPPGHRAQHNQQRKAPPPPATQVHQQKGPPLPRPRVQPKAQRGATGSS</sequence>
<dbReference type="EMBL" id="VOAJ01000648">
    <property type="protein sequence ID" value="KAF0886605.1"/>
    <property type="molecule type" value="Genomic_DNA"/>
</dbReference>
<feature type="non-terminal residue" evidence="8">
    <location>
        <position position="1"/>
    </location>
</feature>
<dbReference type="Gene3D" id="2.60.40.10">
    <property type="entry name" value="Immunoglobulins"/>
    <property type="match status" value="2"/>
</dbReference>
<dbReference type="PANTHER" id="PTHR12080:SF54">
    <property type="entry name" value="T-CELL SURFACE ANTIGEN CD2"/>
    <property type="match status" value="1"/>
</dbReference>
<dbReference type="GO" id="GO:0098609">
    <property type="term" value="P:cell-cell adhesion"/>
    <property type="evidence" value="ECO:0007669"/>
    <property type="project" value="TreeGrafter"/>
</dbReference>
<keyword evidence="4" id="KW-0325">Glycoprotein</keyword>
<evidence type="ECO:0000313" key="8">
    <source>
        <dbReference type="EMBL" id="KAF0886605.1"/>
    </source>
</evidence>
<evidence type="ECO:0000256" key="6">
    <source>
        <dbReference type="SAM" id="Phobius"/>
    </source>
</evidence>
<dbReference type="InterPro" id="IPR007110">
    <property type="entry name" value="Ig-like_dom"/>
</dbReference>
<dbReference type="GO" id="GO:0005102">
    <property type="term" value="F:signaling receptor binding"/>
    <property type="evidence" value="ECO:0007669"/>
    <property type="project" value="TreeGrafter"/>
</dbReference>
<evidence type="ECO:0000256" key="5">
    <source>
        <dbReference type="SAM" id="MobiDB-lite"/>
    </source>
</evidence>
<keyword evidence="6" id="KW-1133">Transmembrane helix</keyword>
<dbReference type="GO" id="GO:0016020">
    <property type="term" value="C:membrane"/>
    <property type="evidence" value="ECO:0007669"/>
    <property type="project" value="UniProtKB-SubCell"/>
</dbReference>
<evidence type="ECO:0000256" key="4">
    <source>
        <dbReference type="ARBA" id="ARBA00023180"/>
    </source>
</evidence>
<evidence type="ECO:0000259" key="7">
    <source>
        <dbReference type="PROSITE" id="PS50835"/>
    </source>
</evidence>
<dbReference type="PRINTS" id="PR01870">
    <property type="entry name" value="CD2ANTIGEN"/>
</dbReference>
<keyword evidence="9" id="KW-1185">Reference proteome</keyword>
<proteinExistence type="predicted"/>
<keyword evidence="2" id="KW-0732">Signal</keyword>
<dbReference type="Pfam" id="PF07686">
    <property type="entry name" value="V-set"/>
    <property type="match status" value="1"/>
</dbReference>
<organism evidence="8 9">
    <name type="scientific">Crocuta crocuta</name>
    <name type="common">Spotted hyena</name>
    <dbReference type="NCBI Taxonomy" id="9678"/>
    <lineage>
        <taxon>Eukaryota</taxon>
        <taxon>Metazoa</taxon>
        <taxon>Chordata</taxon>
        <taxon>Craniata</taxon>
        <taxon>Vertebrata</taxon>
        <taxon>Euteleostomi</taxon>
        <taxon>Mammalia</taxon>
        <taxon>Eutheria</taxon>
        <taxon>Laurasiatheria</taxon>
        <taxon>Carnivora</taxon>
        <taxon>Feliformia</taxon>
        <taxon>Hyaenidae</taxon>
        <taxon>Crocuta</taxon>
    </lineage>
</organism>
<accession>A0A6G1BE48</accession>
<comment type="caution">
    <text evidence="8">The sequence shown here is derived from an EMBL/GenBank/DDBJ whole genome shotgun (WGS) entry which is preliminary data.</text>
</comment>
<keyword evidence="3 6" id="KW-0472">Membrane</keyword>
<evidence type="ECO:0000256" key="3">
    <source>
        <dbReference type="ARBA" id="ARBA00023136"/>
    </source>
</evidence>
<feature type="non-terminal residue" evidence="8">
    <location>
        <position position="336"/>
    </location>
</feature>
<dbReference type="GO" id="GO:0032729">
    <property type="term" value="P:positive regulation of type II interferon production"/>
    <property type="evidence" value="ECO:0007669"/>
    <property type="project" value="TreeGrafter"/>
</dbReference>
<dbReference type="InterPro" id="IPR015631">
    <property type="entry name" value="CD2/SLAM_rcpt"/>
</dbReference>
<dbReference type="InterPro" id="IPR013106">
    <property type="entry name" value="Ig_V-set"/>
</dbReference>
<name>A0A6G1BE48_CROCR</name>
<dbReference type="Proteomes" id="UP000475037">
    <property type="component" value="Unassembled WGS sequence"/>
</dbReference>
<dbReference type="PANTHER" id="PTHR12080">
    <property type="entry name" value="SIGNALING LYMPHOCYTIC ACTIVATION MOLECULE"/>
    <property type="match status" value="1"/>
</dbReference>
<dbReference type="AlphaFoldDB" id="A0A6G1BE48"/>
<feature type="region of interest" description="Disordered" evidence="5">
    <location>
        <begin position="252"/>
        <end position="336"/>
    </location>
</feature>
<feature type="compositionally biased region" description="Low complexity" evidence="5">
    <location>
        <begin position="261"/>
        <end position="270"/>
    </location>
</feature>
<dbReference type="PROSITE" id="PS50835">
    <property type="entry name" value="IG_LIKE"/>
    <property type="match status" value="1"/>
</dbReference>
<dbReference type="SUPFAM" id="SSF48726">
    <property type="entry name" value="Immunoglobulin"/>
    <property type="match status" value="2"/>
</dbReference>
<feature type="transmembrane region" description="Helical" evidence="6">
    <location>
        <begin position="202"/>
        <end position="226"/>
    </location>
</feature>
<dbReference type="InterPro" id="IPR015632">
    <property type="entry name" value="CD2"/>
</dbReference>
<dbReference type="InterPro" id="IPR013783">
    <property type="entry name" value="Ig-like_fold"/>
</dbReference>
<dbReference type="InterPro" id="IPR036179">
    <property type="entry name" value="Ig-like_dom_sf"/>
</dbReference>
<evidence type="ECO:0000313" key="9">
    <source>
        <dbReference type="Proteomes" id="UP000475037"/>
    </source>
</evidence>
<protein>
    <submittedName>
        <fullName evidence="8">CD2 protein</fullName>
    </submittedName>
</protein>
<feature type="domain" description="Ig-like" evidence="7">
    <location>
        <begin position="1"/>
        <end position="113"/>
    </location>
</feature>
<comment type="subcellular location">
    <subcellularLocation>
        <location evidence="1">Membrane</location>
    </subcellularLocation>
</comment>
<gene>
    <name evidence="8" type="primary">Cd2</name>
    <name evidence="8" type="ORF">FOF47_R01324</name>
</gene>
<keyword evidence="6" id="KW-0812">Transmembrane</keyword>